<organism evidence="1 2">
    <name type="scientific">Roseivirga thermotolerans</name>
    <dbReference type="NCBI Taxonomy" id="1758176"/>
    <lineage>
        <taxon>Bacteria</taxon>
        <taxon>Pseudomonadati</taxon>
        <taxon>Bacteroidota</taxon>
        <taxon>Cytophagia</taxon>
        <taxon>Cytophagales</taxon>
        <taxon>Roseivirgaceae</taxon>
        <taxon>Roseivirga</taxon>
    </lineage>
</organism>
<dbReference type="RefSeq" id="WP_189630107.1">
    <property type="nucleotide sequence ID" value="NZ_BNAG01000003.1"/>
</dbReference>
<name>A0ABQ3I8Q4_9BACT</name>
<keyword evidence="2" id="KW-1185">Reference proteome</keyword>
<dbReference type="Proteomes" id="UP000658258">
    <property type="component" value="Unassembled WGS sequence"/>
</dbReference>
<dbReference type="EMBL" id="BNAG01000003">
    <property type="protein sequence ID" value="GHE64907.1"/>
    <property type="molecule type" value="Genomic_DNA"/>
</dbReference>
<sequence>MDRPKKGASAKELQKYIDHVEAENLRLKNGGANQEKMNLGKVITVQETDEKGNILFEVDYQFTRPNFIWPKFGKVTAAQVVADQARYATYIQRMIQSKSDLITEVARRKVEEQSDDVDYSIYEGVTIPKMKEALDKAGVEYDGTQRERMDYLPLYHQVIESQKEGGE</sequence>
<evidence type="ECO:0000313" key="1">
    <source>
        <dbReference type="EMBL" id="GHE64907.1"/>
    </source>
</evidence>
<gene>
    <name evidence="1" type="ORF">GCM10011340_19890</name>
</gene>
<reference evidence="2" key="1">
    <citation type="journal article" date="2019" name="Int. J. Syst. Evol. Microbiol.">
        <title>The Global Catalogue of Microorganisms (GCM) 10K type strain sequencing project: providing services to taxonomists for standard genome sequencing and annotation.</title>
        <authorList>
            <consortium name="The Broad Institute Genomics Platform"/>
            <consortium name="The Broad Institute Genome Sequencing Center for Infectious Disease"/>
            <person name="Wu L."/>
            <person name="Ma J."/>
        </authorList>
    </citation>
    <scope>NUCLEOTIDE SEQUENCE [LARGE SCALE GENOMIC DNA]</scope>
    <source>
        <strain evidence="2">CGMCC 1.15111</strain>
    </source>
</reference>
<comment type="caution">
    <text evidence="1">The sequence shown here is derived from an EMBL/GenBank/DDBJ whole genome shotgun (WGS) entry which is preliminary data.</text>
</comment>
<protein>
    <submittedName>
        <fullName evidence="1">Uncharacterized protein</fullName>
    </submittedName>
</protein>
<evidence type="ECO:0000313" key="2">
    <source>
        <dbReference type="Proteomes" id="UP000658258"/>
    </source>
</evidence>
<accession>A0ABQ3I8Q4</accession>
<proteinExistence type="predicted"/>